<name>A0ABQ7Q2C9_PLUXY</name>
<organism evidence="1 2">
    <name type="scientific">Plutella xylostella</name>
    <name type="common">Diamondback moth</name>
    <name type="synonym">Plutella maculipennis</name>
    <dbReference type="NCBI Taxonomy" id="51655"/>
    <lineage>
        <taxon>Eukaryota</taxon>
        <taxon>Metazoa</taxon>
        <taxon>Ecdysozoa</taxon>
        <taxon>Arthropoda</taxon>
        <taxon>Hexapoda</taxon>
        <taxon>Insecta</taxon>
        <taxon>Pterygota</taxon>
        <taxon>Neoptera</taxon>
        <taxon>Endopterygota</taxon>
        <taxon>Lepidoptera</taxon>
        <taxon>Glossata</taxon>
        <taxon>Ditrysia</taxon>
        <taxon>Yponomeutoidea</taxon>
        <taxon>Plutellidae</taxon>
        <taxon>Plutella</taxon>
    </lineage>
</organism>
<accession>A0ABQ7Q2C9</accession>
<protein>
    <submittedName>
        <fullName evidence="1">Uncharacterized protein</fullName>
    </submittedName>
</protein>
<reference evidence="1 2" key="1">
    <citation type="submission" date="2021-06" db="EMBL/GenBank/DDBJ databases">
        <title>A haploid diamondback moth (Plutella xylostella L.) genome assembly resolves 31 chromosomes and identifies a diamide resistance mutation.</title>
        <authorList>
            <person name="Ward C.M."/>
            <person name="Perry K.D."/>
            <person name="Baker G."/>
            <person name="Powis K."/>
            <person name="Heckel D.G."/>
            <person name="Baxter S.W."/>
        </authorList>
    </citation>
    <scope>NUCLEOTIDE SEQUENCE [LARGE SCALE GENOMIC DNA]</scope>
    <source>
        <strain evidence="1 2">LV</strain>
        <tissue evidence="1">Single pupa</tissue>
    </source>
</reference>
<evidence type="ECO:0000313" key="2">
    <source>
        <dbReference type="Proteomes" id="UP000823941"/>
    </source>
</evidence>
<evidence type="ECO:0000313" key="1">
    <source>
        <dbReference type="EMBL" id="KAG7298894.1"/>
    </source>
</evidence>
<dbReference type="Proteomes" id="UP000823941">
    <property type="component" value="Chromosome 23"/>
</dbReference>
<proteinExistence type="predicted"/>
<keyword evidence="2" id="KW-1185">Reference proteome</keyword>
<comment type="caution">
    <text evidence="1">The sequence shown here is derived from an EMBL/GenBank/DDBJ whole genome shotgun (WGS) entry which is preliminary data.</text>
</comment>
<gene>
    <name evidence="1" type="ORF">JYU34_017351</name>
</gene>
<sequence length="82" mass="9467">MGLLSCQFASRLSYSEARMYAVKRFPWRGAKPSMFATARMTRRQRFLEYSSDRQLIAGAWGELVTPAAVTATLQRMNHFFLQ</sequence>
<dbReference type="EMBL" id="JAHIBW010000023">
    <property type="protein sequence ID" value="KAG7298894.1"/>
    <property type="molecule type" value="Genomic_DNA"/>
</dbReference>